<evidence type="ECO:0000313" key="2">
    <source>
        <dbReference type="EMBL" id="KAK0602499.1"/>
    </source>
</evidence>
<dbReference type="SUPFAM" id="SSF51445">
    <property type="entry name" value="(Trans)glycosidases"/>
    <property type="match status" value="1"/>
</dbReference>
<evidence type="ECO:0000313" key="3">
    <source>
        <dbReference type="Proteomes" id="UP001168877"/>
    </source>
</evidence>
<reference evidence="2" key="1">
    <citation type="journal article" date="2022" name="Plant J.">
        <title>Strategies of tolerance reflected in two North American maple genomes.</title>
        <authorList>
            <person name="McEvoy S.L."/>
            <person name="Sezen U.U."/>
            <person name="Trouern-Trend A."/>
            <person name="McMahon S.M."/>
            <person name="Schaberg P.G."/>
            <person name="Yang J."/>
            <person name="Wegrzyn J.L."/>
            <person name="Swenson N.G."/>
        </authorList>
    </citation>
    <scope>NUCLEOTIDE SEQUENCE</scope>
    <source>
        <strain evidence="2">NS2018</strain>
    </source>
</reference>
<dbReference type="PANTHER" id="PTHR11177:SF369">
    <property type="entry name" value="CLASS V CHITINASE-LIKE"/>
    <property type="match status" value="1"/>
</dbReference>
<accession>A0AA39VY38</accession>
<dbReference type="InterPro" id="IPR029070">
    <property type="entry name" value="Chitinase_insertion_sf"/>
</dbReference>
<evidence type="ECO:0000259" key="1">
    <source>
        <dbReference type="PROSITE" id="PS51910"/>
    </source>
</evidence>
<dbReference type="AlphaFoldDB" id="A0AA39VY38"/>
<dbReference type="GO" id="GO:0008061">
    <property type="term" value="F:chitin binding"/>
    <property type="evidence" value="ECO:0007669"/>
    <property type="project" value="InterPro"/>
</dbReference>
<reference evidence="2" key="2">
    <citation type="submission" date="2023-06" db="EMBL/GenBank/DDBJ databases">
        <authorList>
            <person name="Swenson N.G."/>
            <person name="Wegrzyn J.L."/>
            <person name="Mcevoy S.L."/>
        </authorList>
    </citation>
    <scope>NUCLEOTIDE SEQUENCE</scope>
    <source>
        <strain evidence="2">NS2018</strain>
        <tissue evidence="2">Leaf</tissue>
    </source>
</reference>
<dbReference type="SUPFAM" id="SSF54556">
    <property type="entry name" value="Chitinase insertion domain"/>
    <property type="match status" value="1"/>
</dbReference>
<gene>
    <name evidence="2" type="ORF">LWI29_034068</name>
</gene>
<dbReference type="PANTHER" id="PTHR11177">
    <property type="entry name" value="CHITINASE"/>
    <property type="match status" value="1"/>
</dbReference>
<dbReference type="Gene3D" id="3.20.20.80">
    <property type="entry name" value="Glycosidases"/>
    <property type="match status" value="1"/>
</dbReference>
<dbReference type="GO" id="GO:0006032">
    <property type="term" value="P:chitin catabolic process"/>
    <property type="evidence" value="ECO:0007669"/>
    <property type="project" value="TreeGrafter"/>
</dbReference>
<dbReference type="GO" id="GO:0005576">
    <property type="term" value="C:extracellular region"/>
    <property type="evidence" value="ECO:0007669"/>
    <property type="project" value="TreeGrafter"/>
</dbReference>
<dbReference type="EMBL" id="JAUESC010000003">
    <property type="protein sequence ID" value="KAK0602499.1"/>
    <property type="molecule type" value="Genomic_DNA"/>
</dbReference>
<dbReference type="PROSITE" id="PS51910">
    <property type="entry name" value="GH18_2"/>
    <property type="match status" value="1"/>
</dbReference>
<dbReference type="GO" id="GO:0004568">
    <property type="term" value="F:chitinase activity"/>
    <property type="evidence" value="ECO:0007669"/>
    <property type="project" value="TreeGrafter"/>
</dbReference>
<dbReference type="InterPro" id="IPR011583">
    <property type="entry name" value="Chitinase_II/V-like_cat"/>
</dbReference>
<dbReference type="GO" id="GO:0005975">
    <property type="term" value="P:carbohydrate metabolic process"/>
    <property type="evidence" value="ECO:0007669"/>
    <property type="project" value="InterPro"/>
</dbReference>
<dbReference type="Pfam" id="PF00704">
    <property type="entry name" value="Glyco_hydro_18"/>
    <property type="match status" value="1"/>
</dbReference>
<proteinExistence type="predicted"/>
<dbReference type="Proteomes" id="UP001168877">
    <property type="component" value="Unassembled WGS sequence"/>
</dbReference>
<organism evidence="2 3">
    <name type="scientific">Acer saccharum</name>
    <name type="common">Sugar maple</name>
    <dbReference type="NCBI Taxonomy" id="4024"/>
    <lineage>
        <taxon>Eukaryota</taxon>
        <taxon>Viridiplantae</taxon>
        <taxon>Streptophyta</taxon>
        <taxon>Embryophyta</taxon>
        <taxon>Tracheophyta</taxon>
        <taxon>Spermatophyta</taxon>
        <taxon>Magnoliopsida</taxon>
        <taxon>eudicotyledons</taxon>
        <taxon>Gunneridae</taxon>
        <taxon>Pentapetalae</taxon>
        <taxon>rosids</taxon>
        <taxon>malvids</taxon>
        <taxon>Sapindales</taxon>
        <taxon>Sapindaceae</taxon>
        <taxon>Hippocastanoideae</taxon>
        <taxon>Acereae</taxon>
        <taxon>Acer</taxon>
    </lineage>
</organism>
<dbReference type="InterPro" id="IPR017853">
    <property type="entry name" value="GH"/>
</dbReference>
<feature type="domain" description="GH18" evidence="1">
    <location>
        <begin position="1"/>
        <end position="242"/>
    </location>
</feature>
<dbReference type="Gene3D" id="3.10.50.10">
    <property type="match status" value="1"/>
</dbReference>
<keyword evidence="3" id="KW-1185">Reference proteome</keyword>
<name>A0AA39VY38_ACESA</name>
<dbReference type="InterPro" id="IPR050314">
    <property type="entry name" value="Glycosyl_Hydrlase_18"/>
</dbReference>
<protein>
    <recommendedName>
        <fullName evidence="1">GH18 domain-containing protein</fullName>
    </recommendedName>
</protein>
<dbReference type="SMART" id="SM00636">
    <property type="entry name" value="Glyco_18"/>
    <property type="match status" value="1"/>
</dbReference>
<comment type="caution">
    <text evidence="2">The sequence shown here is derived from an EMBL/GenBank/DDBJ whole genome shotgun (WGS) entry which is preliminary data.</text>
</comment>
<dbReference type="InterPro" id="IPR001223">
    <property type="entry name" value="Glyco_hydro18_cat"/>
</dbReference>
<sequence length="316" mass="35546">MARLFDFEGLDLRWVNSNSSSDMSNVAILLEEWQDAITLEARNATRSKLILTAEVYYSPRIHPYNVPVQSIQQHLDWVHINRCDDLLSDKWKNFTAVPNALYNTSSTVCSTDLGISAWINAGLSAKKIVMFLPYYGAAWTLVNPKVNGIGALATGLADVNFKYKDIKNYINLYRAKVTFDKNYVVNYVTMGTSWIAFDDVESIQKKVSYAKEKGLLGYWVWQVASDDNWVLSQAAAHELEGNKAGQNNSAAPKVNKDSYSLTIPVERPSMLEVSSMLRNEATNLMIPNMPGFTEKNDEVVQYDSVNETTISNLEAR</sequence>